<proteinExistence type="predicted"/>
<dbReference type="Proteomes" id="UP001476798">
    <property type="component" value="Unassembled WGS sequence"/>
</dbReference>
<comment type="caution">
    <text evidence="1">The sequence shown here is derived from an EMBL/GenBank/DDBJ whole genome shotgun (WGS) entry which is preliminary data.</text>
</comment>
<gene>
    <name evidence="1" type="ORF">GOODEAATRI_026050</name>
</gene>
<accession>A0ABV0P7W0</accession>
<keyword evidence="2" id="KW-1185">Reference proteome</keyword>
<sequence length="100" mass="10846">MKATGFVLRPHVLCLDPAEKRDTLCSANELERKAAQVYTGVTHSLLSVAMTSGGALGKQICDPEENALQGEACLINRIVPVWFTLFTGVTLDEAARTEVR</sequence>
<name>A0ABV0P7W0_9TELE</name>
<organism evidence="1 2">
    <name type="scientific">Goodea atripinnis</name>
    <dbReference type="NCBI Taxonomy" id="208336"/>
    <lineage>
        <taxon>Eukaryota</taxon>
        <taxon>Metazoa</taxon>
        <taxon>Chordata</taxon>
        <taxon>Craniata</taxon>
        <taxon>Vertebrata</taxon>
        <taxon>Euteleostomi</taxon>
        <taxon>Actinopterygii</taxon>
        <taxon>Neopterygii</taxon>
        <taxon>Teleostei</taxon>
        <taxon>Neoteleostei</taxon>
        <taxon>Acanthomorphata</taxon>
        <taxon>Ovalentaria</taxon>
        <taxon>Atherinomorphae</taxon>
        <taxon>Cyprinodontiformes</taxon>
        <taxon>Goodeidae</taxon>
        <taxon>Goodea</taxon>
    </lineage>
</organism>
<evidence type="ECO:0000313" key="2">
    <source>
        <dbReference type="Proteomes" id="UP001476798"/>
    </source>
</evidence>
<evidence type="ECO:0000313" key="1">
    <source>
        <dbReference type="EMBL" id="MEQ2179536.1"/>
    </source>
</evidence>
<dbReference type="EMBL" id="JAHRIO010063131">
    <property type="protein sequence ID" value="MEQ2179536.1"/>
    <property type="molecule type" value="Genomic_DNA"/>
</dbReference>
<protein>
    <submittedName>
        <fullName evidence="1">Uncharacterized protein</fullName>
    </submittedName>
</protein>
<reference evidence="1 2" key="1">
    <citation type="submission" date="2021-06" db="EMBL/GenBank/DDBJ databases">
        <authorList>
            <person name="Palmer J.M."/>
        </authorList>
    </citation>
    <scope>NUCLEOTIDE SEQUENCE [LARGE SCALE GENOMIC DNA]</scope>
    <source>
        <strain evidence="1 2">GA_2019</strain>
        <tissue evidence="1">Muscle</tissue>
    </source>
</reference>